<keyword evidence="2" id="KW-1185">Reference proteome</keyword>
<gene>
    <name evidence="1" type="ORF">DDE18_19525</name>
</gene>
<dbReference type="OrthoDB" id="9799036at2"/>
<dbReference type="Pfam" id="PF13279">
    <property type="entry name" value="4HBT_2"/>
    <property type="match status" value="2"/>
</dbReference>
<dbReference type="Proteomes" id="UP000246018">
    <property type="component" value="Unassembled WGS sequence"/>
</dbReference>
<dbReference type="PANTHER" id="PTHR31793:SF24">
    <property type="entry name" value="LONG-CHAIN ACYL-COA THIOESTERASE FADM"/>
    <property type="match status" value="1"/>
</dbReference>
<dbReference type="AlphaFoldDB" id="A0A2T8F5N0"/>
<evidence type="ECO:0000313" key="1">
    <source>
        <dbReference type="EMBL" id="PVG81023.1"/>
    </source>
</evidence>
<comment type="caution">
    <text evidence="1">The sequence shown here is derived from an EMBL/GenBank/DDBJ whole genome shotgun (WGS) entry which is preliminary data.</text>
</comment>
<dbReference type="GO" id="GO:0047617">
    <property type="term" value="F:fatty acyl-CoA hydrolase activity"/>
    <property type="evidence" value="ECO:0007669"/>
    <property type="project" value="TreeGrafter"/>
</dbReference>
<dbReference type="InterPro" id="IPR029069">
    <property type="entry name" value="HotDog_dom_sf"/>
</dbReference>
<protein>
    <submittedName>
        <fullName evidence="1">Thioesterase</fullName>
    </submittedName>
</protein>
<sequence length="278" mass="31837">MRWADLDLLGHVSNVVYVDYLQEARVDMLRTHAPDSRADDLAEGVVVVRHEVSYRSSLTFRFRPVSIECWVTEIRAASFTLAYEVFDETEDGRQVYLRASTVLTPYVFATERPRRLRPEEQEALVRFLEDAEPVRTSRSQEVRREGASHYPVHVRFSDVDVYRHVNNVKYFEYLQEGRVSMLRDAGQAADDERRLEVVVAQTNVDYRLPILFREQPYDCWTWVTHVGSSSVALESAICDGDAVLSRAEVVIVNVDPASMRPAPIQDGHRAALVKFMGA</sequence>
<organism evidence="1 2">
    <name type="scientific">Nocardioides gansuensis</name>
    <dbReference type="NCBI Taxonomy" id="2138300"/>
    <lineage>
        <taxon>Bacteria</taxon>
        <taxon>Bacillati</taxon>
        <taxon>Actinomycetota</taxon>
        <taxon>Actinomycetes</taxon>
        <taxon>Propionibacteriales</taxon>
        <taxon>Nocardioidaceae</taxon>
        <taxon>Nocardioides</taxon>
    </lineage>
</organism>
<dbReference type="InterPro" id="IPR050563">
    <property type="entry name" value="4-hydroxybenzoyl-CoA_TE"/>
</dbReference>
<accession>A0A2T8F5N0</accession>
<evidence type="ECO:0000313" key="2">
    <source>
        <dbReference type="Proteomes" id="UP000246018"/>
    </source>
</evidence>
<dbReference type="Gene3D" id="3.10.129.10">
    <property type="entry name" value="Hotdog Thioesterase"/>
    <property type="match status" value="2"/>
</dbReference>
<proteinExistence type="predicted"/>
<dbReference type="EMBL" id="QDGZ01000010">
    <property type="protein sequence ID" value="PVG81023.1"/>
    <property type="molecule type" value="Genomic_DNA"/>
</dbReference>
<name>A0A2T8F5N0_9ACTN</name>
<dbReference type="CDD" id="cd00586">
    <property type="entry name" value="4HBT"/>
    <property type="match status" value="2"/>
</dbReference>
<dbReference type="PANTHER" id="PTHR31793">
    <property type="entry name" value="4-HYDROXYBENZOYL-COA THIOESTERASE FAMILY MEMBER"/>
    <property type="match status" value="1"/>
</dbReference>
<reference evidence="1 2" key="1">
    <citation type="submission" date="2018-04" db="EMBL/GenBank/DDBJ databases">
        <title>Genome of Nocardioides gansuensis WSJ-1.</title>
        <authorList>
            <person name="Wu S."/>
            <person name="Wang G."/>
        </authorList>
    </citation>
    <scope>NUCLEOTIDE SEQUENCE [LARGE SCALE GENOMIC DNA]</scope>
    <source>
        <strain evidence="1 2">WSJ-1</strain>
    </source>
</reference>
<dbReference type="SUPFAM" id="SSF54637">
    <property type="entry name" value="Thioesterase/thiol ester dehydrase-isomerase"/>
    <property type="match status" value="2"/>
</dbReference>